<dbReference type="PANTHER" id="PTHR45625:SF4">
    <property type="entry name" value="PEPTIDYLPROLYL ISOMERASE DOMAIN AND WD REPEAT-CONTAINING PROTEIN 1"/>
    <property type="match status" value="1"/>
</dbReference>
<evidence type="ECO:0000256" key="5">
    <source>
        <dbReference type="ARBA" id="ARBA00023110"/>
    </source>
</evidence>
<dbReference type="SUPFAM" id="SSF50891">
    <property type="entry name" value="Cyclophilin-like"/>
    <property type="match status" value="1"/>
</dbReference>
<keyword evidence="6 7" id="KW-0413">Isomerase</keyword>
<comment type="catalytic activity">
    <reaction evidence="1 7">
        <text>[protein]-peptidylproline (omega=180) = [protein]-peptidylproline (omega=0)</text>
        <dbReference type="Rhea" id="RHEA:16237"/>
        <dbReference type="Rhea" id="RHEA-COMP:10747"/>
        <dbReference type="Rhea" id="RHEA-COMP:10748"/>
        <dbReference type="ChEBI" id="CHEBI:83833"/>
        <dbReference type="ChEBI" id="CHEBI:83834"/>
        <dbReference type="EC" id="5.2.1.8"/>
    </reaction>
</comment>
<evidence type="ECO:0000259" key="8">
    <source>
        <dbReference type="PROSITE" id="PS50072"/>
    </source>
</evidence>
<dbReference type="Proteomes" id="UP001243623">
    <property type="component" value="Chromosome"/>
</dbReference>
<organism evidence="9 10">
    <name type="scientific">Selenobaculum gibii</name>
    <dbReference type="NCBI Taxonomy" id="3054208"/>
    <lineage>
        <taxon>Bacteria</taxon>
        <taxon>Bacillati</taxon>
        <taxon>Bacillota</taxon>
        <taxon>Negativicutes</taxon>
        <taxon>Selenomonadales</taxon>
        <taxon>Selenomonadaceae</taxon>
        <taxon>Selenobaculum</taxon>
    </lineage>
</organism>
<dbReference type="InterPro" id="IPR020892">
    <property type="entry name" value="Cyclophilin-type_PPIase_CS"/>
</dbReference>
<dbReference type="AlphaFoldDB" id="A0A9Y2AJ02"/>
<reference evidence="9" key="1">
    <citation type="submission" date="2023-03" db="EMBL/GenBank/DDBJ databases">
        <title>Selenobaculum gbiensis gen. nov. sp. nov., a new bacterium isolated from the gut microbiota of IBD patient.</title>
        <authorList>
            <person name="Yeo S."/>
            <person name="Park H."/>
            <person name="Huh C.S."/>
        </authorList>
    </citation>
    <scope>NUCLEOTIDE SEQUENCE</scope>
    <source>
        <strain evidence="9">ICN-92133</strain>
    </source>
</reference>
<dbReference type="PROSITE" id="PS51257">
    <property type="entry name" value="PROKAR_LIPOPROTEIN"/>
    <property type="match status" value="1"/>
</dbReference>
<dbReference type="Gene3D" id="2.40.100.10">
    <property type="entry name" value="Cyclophilin-like"/>
    <property type="match status" value="1"/>
</dbReference>
<dbReference type="InterPro" id="IPR002130">
    <property type="entry name" value="Cyclophilin-type_PPIase_dom"/>
</dbReference>
<dbReference type="GO" id="GO:0003755">
    <property type="term" value="F:peptidyl-prolyl cis-trans isomerase activity"/>
    <property type="evidence" value="ECO:0007669"/>
    <property type="project" value="UniProtKB-UniRule"/>
</dbReference>
<dbReference type="FunFam" id="2.40.100.10:FF:000003">
    <property type="entry name" value="Peptidylprolyl isomerase domain and WD repeat-containing 1"/>
    <property type="match status" value="1"/>
</dbReference>
<dbReference type="KEGG" id="sgbi:P3F81_02480"/>
<comment type="function">
    <text evidence="2 7">PPIases accelerate the folding of proteins. It catalyzes the cis-trans isomerization of proline imidic peptide bonds in oligopeptides.</text>
</comment>
<dbReference type="InterPro" id="IPR029000">
    <property type="entry name" value="Cyclophilin-like_dom_sf"/>
</dbReference>
<gene>
    <name evidence="9" type="ORF">P3F81_02480</name>
</gene>
<evidence type="ECO:0000256" key="1">
    <source>
        <dbReference type="ARBA" id="ARBA00000971"/>
    </source>
</evidence>
<dbReference type="EC" id="5.2.1.8" evidence="7"/>
<dbReference type="CDD" id="cd00317">
    <property type="entry name" value="cyclophilin"/>
    <property type="match status" value="1"/>
</dbReference>
<dbReference type="GO" id="GO:0006457">
    <property type="term" value="P:protein folding"/>
    <property type="evidence" value="ECO:0007669"/>
    <property type="project" value="InterPro"/>
</dbReference>
<protein>
    <recommendedName>
        <fullName evidence="7">Peptidyl-prolyl cis-trans isomerase</fullName>
        <shortName evidence="7">PPIase</shortName>
        <ecNumber evidence="7">5.2.1.8</ecNumber>
    </recommendedName>
</protein>
<dbReference type="InterPro" id="IPR044666">
    <property type="entry name" value="Cyclophilin_A-like"/>
</dbReference>
<evidence type="ECO:0000256" key="3">
    <source>
        <dbReference type="ARBA" id="ARBA00022574"/>
    </source>
</evidence>
<dbReference type="EMBL" id="CP120678">
    <property type="protein sequence ID" value="WIW71217.1"/>
    <property type="molecule type" value="Genomic_DNA"/>
</dbReference>
<proteinExistence type="inferred from homology"/>
<evidence type="ECO:0000256" key="4">
    <source>
        <dbReference type="ARBA" id="ARBA00022737"/>
    </source>
</evidence>
<feature type="domain" description="PPIase cyclophilin-type" evidence="8">
    <location>
        <begin position="66"/>
        <end position="217"/>
    </location>
</feature>
<dbReference type="PROSITE" id="PS00170">
    <property type="entry name" value="CSA_PPIASE_1"/>
    <property type="match status" value="1"/>
</dbReference>
<evidence type="ECO:0000256" key="6">
    <source>
        <dbReference type="ARBA" id="ARBA00023235"/>
    </source>
</evidence>
<comment type="similarity">
    <text evidence="7">Belongs to the cyclophilin-type PPIase family.</text>
</comment>
<keyword evidence="4" id="KW-0677">Repeat</keyword>
<name>A0A9Y2AJ02_9FIRM</name>
<dbReference type="PANTHER" id="PTHR45625">
    <property type="entry name" value="PEPTIDYL-PROLYL CIS-TRANS ISOMERASE-RELATED"/>
    <property type="match status" value="1"/>
</dbReference>
<accession>A0A9Y2AJ02</accession>
<keyword evidence="10" id="KW-1185">Reference proteome</keyword>
<evidence type="ECO:0000256" key="7">
    <source>
        <dbReference type="RuleBase" id="RU363019"/>
    </source>
</evidence>
<keyword evidence="3" id="KW-0853">WD repeat</keyword>
<dbReference type="Pfam" id="PF00160">
    <property type="entry name" value="Pro_isomerase"/>
    <property type="match status" value="1"/>
</dbReference>
<evidence type="ECO:0000313" key="9">
    <source>
        <dbReference type="EMBL" id="WIW71217.1"/>
    </source>
</evidence>
<evidence type="ECO:0000313" key="10">
    <source>
        <dbReference type="Proteomes" id="UP001243623"/>
    </source>
</evidence>
<evidence type="ECO:0000256" key="2">
    <source>
        <dbReference type="ARBA" id="ARBA00002388"/>
    </source>
</evidence>
<dbReference type="RefSeq" id="WP_147666636.1">
    <property type="nucleotide sequence ID" value="NZ_CP120678.1"/>
</dbReference>
<sequence length="221" mass="24163">MQRKWIVFMLVTFMMFIAVGCFGSSSQQKSSGLQSGMKYSDIAKEETKPTPKNVEPAQPLEPYNGTNRIAVFDTNMGIFKIELFEDKAPTTTKNFIGLAEKGFYNKLTFHRVIDGFMIQGGDPSGNGTGGPGYTIPDEFHKDLKHSSAGIISMANAGPDTGGSQFFITLDKTPWLDGKHAVFGKVIEGMDVVYKIGKVKTGANDKPVEPVVINEIKIIKAE</sequence>
<dbReference type="PRINTS" id="PR00153">
    <property type="entry name" value="CSAPPISMRASE"/>
</dbReference>
<keyword evidence="5 7" id="KW-0697">Rotamase</keyword>
<dbReference type="PROSITE" id="PS50072">
    <property type="entry name" value="CSA_PPIASE_2"/>
    <property type="match status" value="1"/>
</dbReference>